<dbReference type="GO" id="GO:0008168">
    <property type="term" value="F:methyltransferase activity"/>
    <property type="evidence" value="ECO:0007669"/>
    <property type="project" value="UniProtKB-KW"/>
</dbReference>
<keyword evidence="5" id="KW-1185">Reference proteome</keyword>
<dbReference type="SUPFAM" id="SSF53335">
    <property type="entry name" value="S-adenosyl-L-methionine-dependent methyltransferases"/>
    <property type="match status" value="1"/>
</dbReference>
<dbReference type="Proteomes" id="UP000033618">
    <property type="component" value="Unassembled WGS sequence"/>
</dbReference>
<reference evidence="4 5" key="1">
    <citation type="submission" date="2015-03" db="EMBL/GenBank/DDBJ databases">
        <title>Draft Genome Sequence of Burkholderia andropogonis type strain ICMP2807, isolated from Sorghum bicolor.</title>
        <authorList>
            <person name="Lopes-Santos L."/>
            <person name="Castro D.B."/>
            <person name="Ottoboni L.M."/>
            <person name="Park D."/>
            <person name="Weirc B.S."/>
            <person name="Destefano S.A."/>
        </authorList>
    </citation>
    <scope>NUCLEOTIDE SEQUENCE [LARGE SCALE GENOMIC DNA]</scope>
    <source>
        <strain evidence="4 5">ICMP2807</strain>
    </source>
</reference>
<protein>
    <recommendedName>
        <fullName evidence="3">Histidine-specific methyltransferase SAM-dependent domain-containing protein</fullName>
    </recommendedName>
</protein>
<name>A0A0F5K252_9BURK</name>
<gene>
    <name evidence="4" type="ORF">WM40_11040</name>
</gene>
<proteinExistence type="predicted"/>
<evidence type="ECO:0000313" key="4">
    <source>
        <dbReference type="EMBL" id="KKB63612.1"/>
    </source>
</evidence>
<dbReference type="InterPro" id="IPR017804">
    <property type="entry name" value="MeTrfase_EgtD-like"/>
</dbReference>
<dbReference type="GO" id="GO:0032259">
    <property type="term" value="P:methylation"/>
    <property type="evidence" value="ECO:0007669"/>
    <property type="project" value="UniProtKB-KW"/>
</dbReference>
<keyword evidence="2" id="KW-0808">Transferase</keyword>
<dbReference type="PIRSF" id="PIRSF018005">
    <property type="entry name" value="UCP018005"/>
    <property type="match status" value="1"/>
</dbReference>
<accession>A0A0F5K252</accession>
<dbReference type="Gene3D" id="3.40.50.150">
    <property type="entry name" value="Vaccinia Virus protein VP39"/>
    <property type="match status" value="1"/>
</dbReference>
<dbReference type="AlphaFoldDB" id="A0A0F5K252"/>
<evidence type="ECO:0000259" key="3">
    <source>
        <dbReference type="Pfam" id="PF10017"/>
    </source>
</evidence>
<evidence type="ECO:0000256" key="2">
    <source>
        <dbReference type="ARBA" id="ARBA00022679"/>
    </source>
</evidence>
<dbReference type="PATRIC" id="fig|28092.6.peg.2599"/>
<evidence type="ECO:0000313" key="5">
    <source>
        <dbReference type="Proteomes" id="UP000033618"/>
    </source>
</evidence>
<evidence type="ECO:0000256" key="1">
    <source>
        <dbReference type="ARBA" id="ARBA00022603"/>
    </source>
</evidence>
<dbReference type="PANTHER" id="PTHR43397">
    <property type="entry name" value="ERGOTHIONEINE BIOSYNTHESIS PROTEIN 1"/>
    <property type="match status" value="1"/>
</dbReference>
<dbReference type="InterPro" id="IPR029063">
    <property type="entry name" value="SAM-dependent_MTases_sf"/>
</dbReference>
<keyword evidence="1" id="KW-0489">Methyltransferase</keyword>
<dbReference type="PANTHER" id="PTHR43397:SF1">
    <property type="entry name" value="ERGOTHIONEINE BIOSYNTHESIS PROTEIN 1"/>
    <property type="match status" value="1"/>
</dbReference>
<dbReference type="InterPro" id="IPR019257">
    <property type="entry name" value="MeTrfase_dom"/>
</dbReference>
<sequence>MTSSDVHERAMFARAVRDGLGQEGQKSLPPTYLYDALGSALFDAITLLPEYGVTRAEERVLVRHAARIAAQVRSTTPRTKALRVVELGSGSGRKTRALLQALTREGPVHYCPIDVSGAALAQCAQALSDLPGVTIQPFEGDYLDGLAHVGRERMHADTDEAVPARQGAVGLQPPRGDVAALGSRDLRGAPMLVLFLGSTIGNFPRLAAQRFMMALRSAMCAGDALLLGADLLKPIDTLLNAYDDATGVTAAFNLNVLGRINRELQGDFLLSAFEHVARFNPQARSVEMHLRAKQGQHVNIPVAGLQAGFVTGETIWTESSHKYLPEEVVRLGTDARYHVVDQWTDDTWPFAETLMAVH</sequence>
<dbReference type="Pfam" id="PF10017">
    <property type="entry name" value="Methyltransf_33"/>
    <property type="match status" value="1"/>
</dbReference>
<dbReference type="EMBL" id="LAQU01000009">
    <property type="protein sequence ID" value="KKB63612.1"/>
    <property type="molecule type" value="Genomic_DNA"/>
</dbReference>
<dbReference type="InterPro" id="IPR051128">
    <property type="entry name" value="EgtD_Methyltrsf_superfamily"/>
</dbReference>
<organism evidence="4 5">
    <name type="scientific">Robbsia andropogonis</name>
    <dbReference type="NCBI Taxonomy" id="28092"/>
    <lineage>
        <taxon>Bacteria</taxon>
        <taxon>Pseudomonadati</taxon>
        <taxon>Pseudomonadota</taxon>
        <taxon>Betaproteobacteria</taxon>
        <taxon>Burkholderiales</taxon>
        <taxon>Burkholderiaceae</taxon>
        <taxon>Robbsia</taxon>
    </lineage>
</organism>
<dbReference type="STRING" id="28092.WM40_11040"/>
<feature type="domain" description="Histidine-specific methyltransferase SAM-dependent" evidence="3">
    <location>
        <begin position="13"/>
        <end position="355"/>
    </location>
</feature>
<comment type="caution">
    <text evidence="4">The sequence shown here is derived from an EMBL/GenBank/DDBJ whole genome shotgun (WGS) entry which is preliminary data.</text>
</comment>